<dbReference type="Proteomes" id="UP000254287">
    <property type="component" value="Unassembled WGS sequence"/>
</dbReference>
<dbReference type="AlphaFoldDB" id="A0A376CWT1"/>
<reference evidence="1 2" key="1">
    <citation type="submission" date="2018-06" db="EMBL/GenBank/DDBJ databases">
        <authorList>
            <consortium name="Pathogen Informatics"/>
            <person name="Doyle S."/>
        </authorList>
    </citation>
    <scope>NUCLEOTIDE SEQUENCE [LARGE SCALE GENOMIC DNA]</scope>
    <source>
        <strain evidence="1 2">NCTC10289</strain>
    </source>
</reference>
<evidence type="ECO:0000313" key="2">
    <source>
        <dbReference type="Proteomes" id="UP000254287"/>
    </source>
</evidence>
<proteinExistence type="predicted"/>
<dbReference type="EMBL" id="UFXP01000001">
    <property type="protein sequence ID" value="STC76712.1"/>
    <property type="molecule type" value="Genomic_DNA"/>
</dbReference>
<dbReference type="RefSeq" id="WP_115021608.1">
    <property type="nucleotide sequence ID" value="NZ_CP069533.1"/>
</dbReference>
<sequence length="192" mass="22000">MDFKTTNQNKRAALYAKKVWMELNAYLNFDKAIETKQHEVTNECGVGKKLVPQLEERNIRVMKRDDGELFYVGVSISKELVVDGTCERPARVSVSIDSKQPEGVAFRDFYSYLKPPLCRSWGEPFSSDDPDDKVYDTRTFDVLHCLPDELKSPELIELEKEKFGAAYEPNPDGTREIGWIIPFPGTEAKKEK</sequence>
<name>A0A376CWT1_9CORY</name>
<accession>A0A376CWT1</accession>
<organism evidence="1 2">
    <name type="scientific">Corynebacterium minutissimum</name>
    <dbReference type="NCBI Taxonomy" id="38301"/>
    <lineage>
        <taxon>Bacteria</taxon>
        <taxon>Bacillati</taxon>
        <taxon>Actinomycetota</taxon>
        <taxon>Actinomycetes</taxon>
        <taxon>Mycobacteriales</taxon>
        <taxon>Corynebacteriaceae</taxon>
        <taxon>Corynebacterium</taxon>
    </lineage>
</organism>
<gene>
    <name evidence="1" type="ORF">NCTC10289_01041</name>
</gene>
<protein>
    <submittedName>
        <fullName evidence="1">Uncharacterized protein</fullName>
    </submittedName>
</protein>
<evidence type="ECO:0000313" key="1">
    <source>
        <dbReference type="EMBL" id="STC76712.1"/>
    </source>
</evidence>